<dbReference type="PANTHER" id="PTHR43227">
    <property type="entry name" value="BLL4140 PROTEIN"/>
    <property type="match status" value="1"/>
</dbReference>
<name>A0A067W9X7_9HYPH</name>
<keyword evidence="15" id="KW-1185">Reference proteome</keyword>
<evidence type="ECO:0000256" key="2">
    <source>
        <dbReference type="ARBA" id="ARBA00009306"/>
    </source>
</evidence>
<keyword evidence="6" id="KW-0997">Cell inner membrane</keyword>
<reference evidence="14 15" key="1">
    <citation type="submission" date="2012-04" db="EMBL/GenBank/DDBJ databases">
        <title>The Genome Sequence of Bartonella koehlerae C-29.</title>
        <authorList>
            <consortium name="The Broad Institute Genome Sequencing Platform"/>
            <consortium name="The Broad Institute Genome Sequencing Center for Infectious Disease"/>
            <person name="Feldgarden M."/>
            <person name="Kirby J."/>
            <person name="Kosoy M."/>
            <person name="Birtles R."/>
            <person name="Probert W.S."/>
            <person name="Chiaraviglio L."/>
            <person name="Walker B."/>
            <person name="Young S.K."/>
            <person name="Zeng Q."/>
            <person name="Gargeya S."/>
            <person name="Fitzgerald M."/>
            <person name="Haas B."/>
            <person name="Abouelleil A."/>
            <person name="Alvarado L."/>
            <person name="Arachchi H.M."/>
            <person name="Berlin A.M."/>
            <person name="Chapman S.B."/>
            <person name="Goldberg J."/>
            <person name="Griggs A."/>
            <person name="Gujja S."/>
            <person name="Hansen M."/>
            <person name="Howarth C."/>
            <person name="Imamovic A."/>
            <person name="Larimer J."/>
            <person name="McCowen C."/>
            <person name="Montmayeur A."/>
            <person name="Murphy C."/>
            <person name="Neiman D."/>
            <person name="Pearson M."/>
            <person name="Priest M."/>
            <person name="Roberts A."/>
            <person name="Saif S."/>
            <person name="Shea T."/>
            <person name="Sisk P."/>
            <person name="Sykes S."/>
            <person name="Wortman J."/>
            <person name="Nusbaum C."/>
            <person name="Birren B."/>
        </authorList>
    </citation>
    <scope>NUCLEOTIDE SEQUENCE [LARGE SCALE GENOMIC DNA]</scope>
    <source>
        <strain evidence="14 15">C-29</strain>
    </source>
</reference>
<feature type="domain" description="ABC transmembrane type-1" evidence="13">
    <location>
        <begin position="72"/>
        <end position="284"/>
    </location>
</feature>
<dbReference type="RefSeq" id="WP_034458409.1">
    <property type="nucleotide sequence ID" value="NZ_CADEAH010000001.1"/>
</dbReference>
<keyword evidence="4 12" id="KW-0813">Transport</keyword>
<keyword evidence="9 12" id="KW-0472">Membrane</keyword>
<dbReference type="InterPro" id="IPR050809">
    <property type="entry name" value="UgpAE/MalFG_permease"/>
</dbReference>
<dbReference type="CDD" id="cd06261">
    <property type="entry name" value="TM_PBP2"/>
    <property type="match status" value="1"/>
</dbReference>
<dbReference type="eggNOG" id="COG1175">
    <property type="taxonomic scope" value="Bacteria"/>
</dbReference>
<evidence type="ECO:0000256" key="10">
    <source>
        <dbReference type="ARBA" id="ARBA00037054"/>
    </source>
</evidence>
<dbReference type="Gene3D" id="1.10.3720.10">
    <property type="entry name" value="MetI-like"/>
    <property type="match status" value="1"/>
</dbReference>
<keyword evidence="7 12" id="KW-0812">Transmembrane</keyword>
<dbReference type="OrthoDB" id="9773727at2"/>
<organism evidence="14 15">
    <name type="scientific">Bartonella koehlerae C-29</name>
    <dbReference type="NCBI Taxonomy" id="1134510"/>
    <lineage>
        <taxon>Bacteria</taxon>
        <taxon>Pseudomonadati</taxon>
        <taxon>Pseudomonadota</taxon>
        <taxon>Alphaproteobacteria</taxon>
        <taxon>Hyphomicrobiales</taxon>
        <taxon>Bartonellaceae</taxon>
        <taxon>Bartonella</taxon>
    </lineage>
</organism>
<dbReference type="EMBL" id="AHPL01000006">
    <property type="protein sequence ID" value="KEC55701.1"/>
    <property type="molecule type" value="Genomic_DNA"/>
</dbReference>
<evidence type="ECO:0000256" key="12">
    <source>
        <dbReference type="RuleBase" id="RU363032"/>
    </source>
</evidence>
<evidence type="ECO:0000256" key="4">
    <source>
        <dbReference type="ARBA" id="ARBA00022448"/>
    </source>
</evidence>
<gene>
    <name evidence="14" type="ORF">O9A_00479</name>
</gene>
<feature type="transmembrane region" description="Helical" evidence="12">
    <location>
        <begin position="157"/>
        <end position="181"/>
    </location>
</feature>
<dbReference type="GO" id="GO:0005886">
    <property type="term" value="C:plasma membrane"/>
    <property type="evidence" value="ECO:0007669"/>
    <property type="project" value="UniProtKB-SubCell"/>
</dbReference>
<evidence type="ECO:0000256" key="8">
    <source>
        <dbReference type="ARBA" id="ARBA00022989"/>
    </source>
</evidence>
<evidence type="ECO:0000313" key="14">
    <source>
        <dbReference type="EMBL" id="KEC55701.1"/>
    </source>
</evidence>
<proteinExistence type="inferred from homology"/>
<dbReference type="NCBIfam" id="NF007852">
    <property type="entry name" value="PRK10561.1"/>
    <property type="match status" value="1"/>
</dbReference>
<feature type="transmembrane region" description="Helical" evidence="12">
    <location>
        <begin position="72"/>
        <end position="97"/>
    </location>
</feature>
<evidence type="ECO:0000313" key="15">
    <source>
        <dbReference type="Proteomes" id="UP000027015"/>
    </source>
</evidence>
<feature type="transmembrane region" description="Helical" evidence="12">
    <location>
        <begin position="262"/>
        <end position="283"/>
    </location>
</feature>
<evidence type="ECO:0000256" key="7">
    <source>
        <dbReference type="ARBA" id="ARBA00022692"/>
    </source>
</evidence>
<dbReference type="PATRIC" id="fig|1134510.3.peg.564"/>
<dbReference type="HOGENOM" id="CLU_016047_0_2_5"/>
<keyword evidence="5" id="KW-1003">Cell membrane</keyword>
<dbReference type="PANTHER" id="PTHR43227:SF9">
    <property type="entry name" value="SN-GLYCEROL-3-PHOSPHATE TRANSPORT SYSTEM PERMEASE PROTEIN UGPA"/>
    <property type="match status" value="1"/>
</dbReference>
<dbReference type="PROSITE" id="PS50928">
    <property type="entry name" value="ABC_TM1"/>
    <property type="match status" value="1"/>
</dbReference>
<protein>
    <recommendedName>
        <fullName evidence="11">sn-glycerol-3-phosphate transport system permease protein UgpA</fullName>
    </recommendedName>
</protein>
<dbReference type="STRING" id="1134510.O9A_00479"/>
<comment type="caution">
    <text evidence="14">The sequence shown here is derived from an EMBL/GenBank/DDBJ whole genome shotgun (WGS) entry which is preliminary data.</text>
</comment>
<comment type="function">
    <text evidence="10">Part of the ABC transporter complex UgpBAEC involved in sn-glycerol-3-phosphate (G3P) import. Probably responsible for the translocation of the substrate across the membrane.</text>
</comment>
<comment type="similarity">
    <text evidence="2 12">Belongs to the binding-protein-dependent transport system permease family.</text>
</comment>
<accession>A0A067W9X7</accession>
<evidence type="ECO:0000259" key="13">
    <source>
        <dbReference type="PROSITE" id="PS50928"/>
    </source>
</evidence>
<evidence type="ECO:0000256" key="5">
    <source>
        <dbReference type="ARBA" id="ARBA00022475"/>
    </source>
</evidence>
<dbReference type="Pfam" id="PF00528">
    <property type="entry name" value="BPD_transp_1"/>
    <property type="match status" value="1"/>
</dbReference>
<evidence type="ECO:0000256" key="11">
    <source>
        <dbReference type="ARBA" id="ARBA00040780"/>
    </source>
</evidence>
<evidence type="ECO:0000256" key="9">
    <source>
        <dbReference type="ARBA" id="ARBA00023136"/>
    </source>
</evidence>
<feature type="transmembrane region" description="Helical" evidence="12">
    <location>
        <begin position="12"/>
        <end position="34"/>
    </location>
</feature>
<comment type="subcellular location">
    <subcellularLocation>
        <location evidence="1">Cell inner membrane</location>
        <topology evidence="1">Multi-pass membrane protein</topology>
    </subcellularLocation>
    <subcellularLocation>
        <location evidence="12">Cell membrane</location>
        <topology evidence="12">Multi-pass membrane protein</topology>
    </subcellularLocation>
</comment>
<dbReference type="SUPFAM" id="SSF161098">
    <property type="entry name" value="MetI-like"/>
    <property type="match status" value="1"/>
</dbReference>
<evidence type="ECO:0000256" key="1">
    <source>
        <dbReference type="ARBA" id="ARBA00004429"/>
    </source>
</evidence>
<dbReference type="InterPro" id="IPR000515">
    <property type="entry name" value="MetI-like"/>
</dbReference>
<evidence type="ECO:0000256" key="6">
    <source>
        <dbReference type="ARBA" id="ARBA00022519"/>
    </source>
</evidence>
<dbReference type="InterPro" id="IPR035906">
    <property type="entry name" value="MetI-like_sf"/>
</dbReference>
<comment type="subunit">
    <text evidence="3">The complex is composed of two ATP-binding proteins (UgpC), two transmembrane proteins (UgpA and UgpE) and a solute-binding protein (UgpB).</text>
</comment>
<feature type="transmembrane region" description="Helical" evidence="12">
    <location>
        <begin position="109"/>
        <end position="129"/>
    </location>
</feature>
<evidence type="ECO:0000256" key="3">
    <source>
        <dbReference type="ARBA" id="ARBA00011557"/>
    </source>
</evidence>
<dbReference type="Proteomes" id="UP000027015">
    <property type="component" value="Unassembled WGS sequence"/>
</dbReference>
<feature type="transmembrane region" description="Helical" evidence="12">
    <location>
        <begin position="202"/>
        <end position="221"/>
    </location>
</feature>
<keyword evidence="8 12" id="KW-1133">Transmembrane helix</keyword>
<dbReference type="AlphaFoldDB" id="A0A067W9X7"/>
<sequence>MQEKHAYFKNSLLPYWLLFPQLLVTFLFFLWPAIQAIKSSFEREDPFGFTTTFIGFENYVTILSDLAYLKSLLITAIFSISVTATSMTISLLLAVCVDRVIRAKKAYTTLLLWPYAVAPVLAGILWLFIFHPTIGIVPFLLQKIGIVWNYRINSTQAMIIIVTAASWKQISYNFLFFLAGLQSVPRSQIEAAAIDGAGPFKRFWTVVFPQISPTTFFLLIVNIQYVMFDTFGIIDNITSGGPARATSTLVYKVYDDGFKNQIIGASAAQSTILMLMVIVLMFIQFRWIERRVQY</sequence>
<dbReference type="GO" id="GO:0055085">
    <property type="term" value="P:transmembrane transport"/>
    <property type="evidence" value="ECO:0007669"/>
    <property type="project" value="InterPro"/>
</dbReference>